<evidence type="ECO:0000259" key="15">
    <source>
        <dbReference type="PROSITE" id="PS51194"/>
    </source>
</evidence>
<reference evidence="16" key="1">
    <citation type="submission" date="2021-02" db="EMBL/GenBank/DDBJ databases">
        <title>Infant gut strain persistence is associated with maternal origin, phylogeny, and functional potential including surface adhesion and iron acquisition.</title>
        <authorList>
            <person name="Lou Y.C."/>
        </authorList>
    </citation>
    <scope>NUCLEOTIDE SEQUENCE</scope>
    <source>
        <strain evidence="16">L3_106_000M1_dasL3_106_000M1_concoct_15</strain>
    </source>
</reference>
<keyword evidence="5 13" id="KW-0378">Hydrolase</keyword>
<dbReference type="GO" id="GO:0016787">
    <property type="term" value="F:hydrolase activity"/>
    <property type="evidence" value="ECO:0007669"/>
    <property type="project" value="UniProtKB-KW"/>
</dbReference>
<evidence type="ECO:0000313" key="17">
    <source>
        <dbReference type="Proteomes" id="UP000754226"/>
    </source>
</evidence>
<dbReference type="PROSITE" id="PS51194">
    <property type="entry name" value="HELICASE_CTER"/>
    <property type="match status" value="1"/>
</dbReference>
<dbReference type="InterPro" id="IPR036101">
    <property type="entry name" value="CarD-like/TRCF_RID_sf"/>
</dbReference>
<gene>
    <name evidence="13 16" type="primary">mfd</name>
    <name evidence="16" type="ORF">KHX13_01360</name>
</gene>
<dbReference type="Proteomes" id="UP000754226">
    <property type="component" value="Unassembled WGS sequence"/>
</dbReference>
<dbReference type="NCBIfam" id="TIGR00580">
    <property type="entry name" value="mfd"/>
    <property type="match status" value="1"/>
</dbReference>
<dbReference type="SUPFAM" id="SSF143517">
    <property type="entry name" value="TRCF domain-like"/>
    <property type="match status" value="1"/>
</dbReference>
<dbReference type="GO" id="GO:0006355">
    <property type="term" value="P:regulation of DNA-templated transcription"/>
    <property type="evidence" value="ECO:0007669"/>
    <property type="project" value="UniProtKB-UniRule"/>
</dbReference>
<dbReference type="SMART" id="SM00490">
    <property type="entry name" value="HELICc"/>
    <property type="match status" value="1"/>
</dbReference>
<keyword evidence="7 13" id="KW-0067">ATP-binding</keyword>
<dbReference type="InterPro" id="IPR047112">
    <property type="entry name" value="RecG/Mfd"/>
</dbReference>
<dbReference type="InterPro" id="IPR003711">
    <property type="entry name" value="CarD-like/TRCF_RID"/>
</dbReference>
<evidence type="ECO:0000256" key="6">
    <source>
        <dbReference type="ARBA" id="ARBA00022806"/>
    </source>
</evidence>
<dbReference type="CDD" id="cd17991">
    <property type="entry name" value="DEXHc_TRCF"/>
    <property type="match status" value="1"/>
</dbReference>
<dbReference type="Pfam" id="PF17757">
    <property type="entry name" value="UvrB_inter"/>
    <property type="match status" value="1"/>
</dbReference>
<feature type="domain" description="Helicase ATP-binding" evidence="14">
    <location>
        <begin position="567"/>
        <end position="728"/>
    </location>
</feature>
<sequence length="1093" mass="123883">MMNELIRLLGREKTTKEGIQAWQKAQGPLTVTGLSGSIKAGFLCALQTFGKASDPLIILTPRREDVRLLRRELTPFYPDRAMRELYPIGLIHGEIDTRNEEVMAERAAALEMILKKEAGIIFVTAEAAIQKLPRPEGLMRDSMTLTQGDEKDRGELIERLVKEGYERTDQVETLGQFSVRGDILDIFPINAKDPIRIEWFDETIDAIRRFSLEDQRSIGALIKVDIMPIASGEKEAESSLFDYVSPDQLLVLDEAAAFFEEAKKSYLDNREFKEQLFSEKQLLERSQKNHLLVVSALSQPLYQAYPRLAIKVRAAAPYNRSMDLLIKDLKGWIKEGIHPLIMMGTRDKAFGTAQHLENEGVPMTFVQKGSLIPEKGGAVFEGGLSHGFHFWDENWLLLTEADIFGSRKERRQKKKIRGAGPALTYFTDIKAGDYVVHDTQGIGRYLGVETIIIDGIHRDYLKLQYAQGDKLHVPVEQVGLLHKYIGSEGTPPRLSRMGRSDWQKAKKKAQKAITILASELLRLYAQRKITPGHAFAPDTPWQKEFEDRFPFEETPDQLKAIQEIKADMEKPVPMERLLCGDVGYGKTEVAIRAAFKAVMDGKQVAVMAPTTVLAQQHLITFQNRMDAFGVRIEMLSRFRSRKEQKDTLDKLEKGDLDIVIGTHRLIQPDVHFKDLGLLIIDEEQRFGVAQKEKIKQWSSGIDVLTLSATPIPRTLHLALVKGRDMSVIESPPEDRLPVETYVAEYDDGMVKEAIEREIRRGGRVYYVHNRIEALDRIAHRLREMIPGLSIGVAHGRMTEDELEEVMVGFYQGDYDVLLSTTIIENGLDVPLANTIIIDGAENFGLSQLYQMRGRVGRSSRLAYAYFLYKKDKALSEVSQKRLQAIRDFTELGAGFKIAMRDLEIRGAGNLLGSEQHGQIAGVGFALYCRLLEDTIKALQEGKSPEEVLHDPTINMKLDAYIPDDFIDNPRYKLELYRRLGSMKYEERDDFMDEIIDRFGTPPKELVTLWRVAAIRALCRDLVVDAVTARPGSLTIRFNPHSRANPDVIRDLVKEYVPRLTFSLNPVPQLVLRMTGPATDALTFLEKNLPRLLN</sequence>
<dbReference type="FunFam" id="3.40.50.300:FF:000546">
    <property type="entry name" value="Transcription-repair-coupling factor"/>
    <property type="match status" value="1"/>
</dbReference>
<dbReference type="SMART" id="SM00487">
    <property type="entry name" value="DEXDc"/>
    <property type="match status" value="1"/>
</dbReference>
<dbReference type="SUPFAM" id="SSF52540">
    <property type="entry name" value="P-loop containing nucleoside triphosphate hydrolases"/>
    <property type="match status" value="4"/>
</dbReference>
<dbReference type="EMBL" id="JAGZCZ010000001">
    <property type="protein sequence ID" value="MBS5518983.1"/>
    <property type="molecule type" value="Genomic_DNA"/>
</dbReference>
<dbReference type="SUPFAM" id="SSF141259">
    <property type="entry name" value="CarD-like"/>
    <property type="match status" value="1"/>
</dbReference>
<evidence type="ECO:0000256" key="1">
    <source>
        <dbReference type="ARBA" id="ARBA00004496"/>
    </source>
</evidence>
<comment type="similarity">
    <text evidence="10 13">In the N-terminal section; belongs to the UvrB family.</text>
</comment>
<dbReference type="Gene3D" id="2.40.10.170">
    <property type="match status" value="1"/>
</dbReference>
<protein>
    <recommendedName>
        <fullName evidence="12 13">Transcription-repair-coupling factor</fullName>
        <shortName evidence="13">TRCF</shortName>
        <ecNumber evidence="13">3.6.4.-</ecNumber>
    </recommendedName>
</protein>
<dbReference type="InterPro" id="IPR014001">
    <property type="entry name" value="Helicase_ATP-bd"/>
</dbReference>
<evidence type="ECO:0000256" key="12">
    <source>
        <dbReference type="ARBA" id="ARBA00070128"/>
    </source>
</evidence>
<dbReference type="GO" id="GO:0000716">
    <property type="term" value="P:transcription-coupled nucleotide-excision repair, DNA damage recognition"/>
    <property type="evidence" value="ECO:0007669"/>
    <property type="project" value="UniProtKB-UniRule"/>
</dbReference>
<dbReference type="InterPro" id="IPR001650">
    <property type="entry name" value="Helicase_C-like"/>
</dbReference>
<dbReference type="PROSITE" id="PS51192">
    <property type="entry name" value="HELICASE_ATP_BIND_1"/>
    <property type="match status" value="1"/>
</dbReference>
<dbReference type="InterPro" id="IPR041471">
    <property type="entry name" value="UvrB_inter"/>
</dbReference>
<name>A0A943EFQ1_9FIRM</name>
<dbReference type="InterPro" id="IPR004576">
    <property type="entry name" value="Mfd"/>
</dbReference>
<dbReference type="Pfam" id="PF02559">
    <property type="entry name" value="CarD_TRCF_RID"/>
    <property type="match status" value="1"/>
</dbReference>
<dbReference type="InterPro" id="IPR011545">
    <property type="entry name" value="DEAD/DEAH_box_helicase_dom"/>
</dbReference>
<dbReference type="Gene3D" id="3.40.50.300">
    <property type="entry name" value="P-loop containing nucleotide triphosphate hydrolases"/>
    <property type="match status" value="2"/>
</dbReference>
<keyword evidence="9 13" id="KW-0234">DNA repair</keyword>
<dbReference type="Gene3D" id="3.90.1150.50">
    <property type="entry name" value="Transcription-repair-coupling factor, D7 domain"/>
    <property type="match status" value="1"/>
</dbReference>
<dbReference type="PANTHER" id="PTHR47964">
    <property type="entry name" value="ATP-DEPENDENT DNA HELICASE HOMOLOG RECG, CHLOROPLASTIC"/>
    <property type="match status" value="1"/>
</dbReference>
<dbReference type="HAMAP" id="MF_00969">
    <property type="entry name" value="TRCF"/>
    <property type="match status" value="1"/>
</dbReference>
<dbReference type="GO" id="GO:0005737">
    <property type="term" value="C:cytoplasm"/>
    <property type="evidence" value="ECO:0007669"/>
    <property type="project" value="UniProtKB-SubCell"/>
</dbReference>
<feature type="domain" description="Helicase C-terminal" evidence="15">
    <location>
        <begin position="749"/>
        <end position="903"/>
    </location>
</feature>
<evidence type="ECO:0000313" key="16">
    <source>
        <dbReference type="EMBL" id="MBS5518983.1"/>
    </source>
</evidence>
<organism evidence="16 17">
    <name type="scientific">Acidaminococcus intestini</name>
    <dbReference type="NCBI Taxonomy" id="187327"/>
    <lineage>
        <taxon>Bacteria</taxon>
        <taxon>Bacillati</taxon>
        <taxon>Bacillota</taxon>
        <taxon>Negativicutes</taxon>
        <taxon>Acidaminococcales</taxon>
        <taxon>Acidaminococcaceae</taxon>
        <taxon>Acidaminococcus</taxon>
    </lineage>
</organism>
<dbReference type="InterPro" id="IPR027417">
    <property type="entry name" value="P-loop_NTPase"/>
</dbReference>
<evidence type="ECO:0000256" key="4">
    <source>
        <dbReference type="ARBA" id="ARBA00022763"/>
    </source>
</evidence>
<dbReference type="AlphaFoldDB" id="A0A943EFQ1"/>
<evidence type="ECO:0000256" key="13">
    <source>
        <dbReference type="HAMAP-Rule" id="MF_00969"/>
    </source>
</evidence>
<dbReference type="InterPro" id="IPR005118">
    <property type="entry name" value="TRCF_C"/>
</dbReference>
<keyword evidence="3 13" id="KW-0547">Nucleotide-binding</keyword>
<comment type="subcellular location">
    <subcellularLocation>
        <location evidence="1 13">Cytoplasm</location>
    </subcellularLocation>
</comment>
<dbReference type="GO" id="GO:0003678">
    <property type="term" value="F:DNA helicase activity"/>
    <property type="evidence" value="ECO:0007669"/>
    <property type="project" value="TreeGrafter"/>
</dbReference>
<dbReference type="GO" id="GO:0003684">
    <property type="term" value="F:damaged DNA binding"/>
    <property type="evidence" value="ECO:0007669"/>
    <property type="project" value="InterPro"/>
</dbReference>
<dbReference type="EC" id="3.6.4.-" evidence="13"/>
<dbReference type="InterPro" id="IPR037235">
    <property type="entry name" value="TRCF-like_C_D7"/>
</dbReference>
<proteinExistence type="inferred from homology"/>
<evidence type="ECO:0000256" key="3">
    <source>
        <dbReference type="ARBA" id="ARBA00022741"/>
    </source>
</evidence>
<dbReference type="SMART" id="SM01058">
    <property type="entry name" value="CarD_TRCF"/>
    <property type="match status" value="1"/>
</dbReference>
<evidence type="ECO:0000256" key="9">
    <source>
        <dbReference type="ARBA" id="ARBA00023204"/>
    </source>
</evidence>
<evidence type="ECO:0000256" key="7">
    <source>
        <dbReference type="ARBA" id="ARBA00022840"/>
    </source>
</evidence>
<evidence type="ECO:0000256" key="10">
    <source>
        <dbReference type="ARBA" id="ARBA00061104"/>
    </source>
</evidence>
<evidence type="ECO:0000256" key="2">
    <source>
        <dbReference type="ARBA" id="ARBA00022490"/>
    </source>
</evidence>
<comment type="function">
    <text evidence="13">Couples transcription and DNA repair by recognizing RNA polymerase (RNAP) stalled at DNA lesions. Mediates ATP-dependent release of RNAP and its truncated transcript from the DNA, and recruitment of nucleotide excision repair machinery to the damaged site.</text>
</comment>
<keyword evidence="2 13" id="KW-0963">Cytoplasm</keyword>
<dbReference type="PANTHER" id="PTHR47964:SF1">
    <property type="entry name" value="ATP-DEPENDENT DNA HELICASE HOMOLOG RECG, CHLOROPLASTIC"/>
    <property type="match status" value="1"/>
</dbReference>
<keyword evidence="6" id="KW-0347">Helicase</keyword>
<dbReference type="SMART" id="SM00982">
    <property type="entry name" value="TRCF"/>
    <property type="match status" value="1"/>
</dbReference>
<evidence type="ECO:0000256" key="11">
    <source>
        <dbReference type="ARBA" id="ARBA00061399"/>
    </source>
</evidence>
<evidence type="ECO:0000259" key="14">
    <source>
        <dbReference type="PROSITE" id="PS51192"/>
    </source>
</evidence>
<comment type="similarity">
    <text evidence="11 13">In the C-terminal section; belongs to the helicase family. RecG subfamily.</text>
</comment>
<keyword evidence="4 13" id="KW-0227">DNA damage</keyword>
<comment type="caution">
    <text evidence="16">The sequence shown here is derived from an EMBL/GenBank/DDBJ whole genome shotgun (WGS) entry which is preliminary data.</text>
</comment>
<keyword evidence="8 13" id="KW-0238">DNA-binding</keyword>
<dbReference type="GO" id="GO:0005524">
    <property type="term" value="F:ATP binding"/>
    <property type="evidence" value="ECO:0007669"/>
    <property type="project" value="UniProtKB-UniRule"/>
</dbReference>
<dbReference type="Pfam" id="PF00270">
    <property type="entry name" value="DEAD"/>
    <property type="match status" value="1"/>
</dbReference>
<dbReference type="Gene3D" id="3.30.2060.10">
    <property type="entry name" value="Penicillin-binding protein 1b domain"/>
    <property type="match status" value="1"/>
</dbReference>
<accession>A0A943EFQ1</accession>
<evidence type="ECO:0000256" key="8">
    <source>
        <dbReference type="ARBA" id="ARBA00023125"/>
    </source>
</evidence>
<evidence type="ECO:0000256" key="5">
    <source>
        <dbReference type="ARBA" id="ARBA00022801"/>
    </source>
</evidence>
<dbReference type="Pfam" id="PF03461">
    <property type="entry name" value="TRCF"/>
    <property type="match status" value="1"/>
</dbReference>
<dbReference type="Pfam" id="PF00271">
    <property type="entry name" value="Helicase_C"/>
    <property type="match status" value="1"/>
</dbReference>